<dbReference type="PANTHER" id="PTHR33909:SF1">
    <property type="entry name" value="SEC TRANSLOCON ACCESSORY COMPLEX SUBUNIT YAJC"/>
    <property type="match status" value="1"/>
</dbReference>
<keyword evidence="6 11" id="KW-0812">Transmembrane</keyword>
<dbReference type="EMBL" id="CAJPVI010000055">
    <property type="protein sequence ID" value="CAG2159205.1"/>
    <property type="molecule type" value="Genomic_DNA"/>
</dbReference>
<evidence type="ECO:0000256" key="7">
    <source>
        <dbReference type="ARBA" id="ARBA00022927"/>
    </source>
</evidence>
<keyword evidence="10 11" id="KW-0472">Membrane</keyword>
<evidence type="ECO:0000256" key="6">
    <source>
        <dbReference type="ARBA" id="ARBA00022692"/>
    </source>
</evidence>
<dbReference type="Pfam" id="PF02699">
    <property type="entry name" value="YajC"/>
    <property type="match status" value="1"/>
</dbReference>
<evidence type="ECO:0000256" key="1">
    <source>
        <dbReference type="ARBA" id="ARBA00004162"/>
    </source>
</evidence>
<dbReference type="Proteomes" id="UP000672657">
    <property type="component" value="Unassembled WGS sequence"/>
</dbReference>
<keyword evidence="4" id="KW-0813">Transport</keyword>
<comment type="subcellular location">
    <subcellularLocation>
        <location evidence="1">Cell membrane</location>
        <topology evidence="1">Single-pass membrane protein</topology>
    </subcellularLocation>
</comment>
<keyword evidence="13" id="KW-1185">Reference proteome</keyword>
<dbReference type="PRINTS" id="PR01853">
    <property type="entry name" value="YAJCTRNLCASE"/>
</dbReference>
<accession>A0ABM8TS97</accession>
<evidence type="ECO:0000256" key="2">
    <source>
        <dbReference type="ARBA" id="ARBA00006742"/>
    </source>
</evidence>
<organism evidence="12 13">
    <name type="scientific">Cupriavidus numazuensis</name>
    <dbReference type="NCBI Taxonomy" id="221992"/>
    <lineage>
        <taxon>Bacteria</taxon>
        <taxon>Pseudomonadati</taxon>
        <taxon>Pseudomonadota</taxon>
        <taxon>Betaproteobacteria</taxon>
        <taxon>Burkholderiales</taxon>
        <taxon>Burkholderiaceae</taxon>
        <taxon>Cupriavidus</taxon>
    </lineage>
</organism>
<comment type="similarity">
    <text evidence="2">Belongs to the YajC family.</text>
</comment>
<keyword evidence="7" id="KW-0653">Protein transport</keyword>
<sequence>MLISNAFAQTAGVGGAAGGLMSFLPIILMFAVLWFIMIRPQMKRQKEAKAMMEALAKNDEVVTAGGILGRVTKVTDQYVSLEIAAGTEITVQKNAVTTVLPKGSLKSL</sequence>
<keyword evidence="8 11" id="KW-1133">Transmembrane helix</keyword>
<evidence type="ECO:0000256" key="10">
    <source>
        <dbReference type="ARBA" id="ARBA00023136"/>
    </source>
</evidence>
<feature type="transmembrane region" description="Helical" evidence="11">
    <location>
        <begin position="12"/>
        <end position="36"/>
    </location>
</feature>
<evidence type="ECO:0000256" key="11">
    <source>
        <dbReference type="SAM" id="Phobius"/>
    </source>
</evidence>
<dbReference type="PANTHER" id="PTHR33909">
    <property type="entry name" value="SEC TRANSLOCON ACCESSORY COMPLEX SUBUNIT YAJC"/>
    <property type="match status" value="1"/>
</dbReference>
<evidence type="ECO:0000256" key="9">
    <source>
        <dbReference type="ARBA" id="ARBA00023010"/>
    </source>
</evidence>
<dbReference type="RefSeq" id="WP_211957339.1">
    <property type="nucleotide sequence ID" value="NZ_CAJPVI010000055.1"/>
</dbReference>
<dbReference type="InterPro" id="IPR003849">
    <property type="entry name" value="Preprotein_translocase_YajC"/>
</dbReference>
<reference evidence="12 13" key="1">
    <citation type="submission" date="2021-03" db="EMBL/GenBank/DDBJ databases">
        <authorList>
            <person name="Peeters C."/>
        </authorList>
    </citation>
    <scope>NUCLEOTIDE SEQUENCE [LARGE SCALE GENOMIC DNA]</scope>
    <source>
        <strain evidence="12 13">LMG 26411</strain>
    </source>
</reference>
<keyword evidence="5" id="KW-1003">Cell membrane</keyword>
<evidence type="ECO:0000313" key="13">
    <source>
        <dbReference type="Proteomes" id="UP000672657"/>
    </source>
</evidence>
<dbReference type="NCBIfam" id="TIGR00739">
    <property type="entry name" value="yajC"/>
    <property type="match status" value="1"/>
</dbReference>
<protein>
    <recommendedName>
        <fullName evidence="3">Sec translocon accessory complex subunit YajC</fullName>
    </recommendedName>
</protein>
<comment type="caution">
    <text evidence="12">The sequence shown here is derived from an EMBL/GenBank/DDBJ whole genome shotgun (WGS) entry which is preliminary data.</text>
</comment>
<name>A0ABM8TS97_9BURK</name>
<keyword evidence="9" id="KW-0811">Translocation</keyword>
<evidence type="ECO:0000256" key="4">
    <source>
        <dbReference type="ARBA" id="ARBA00022448"/>
    </source>
</evidence>
<gene>
    <name evidence="12" type="primary">yajC</name>
    <name evidence="12" type="ORF">LMG26411_06518</name>
</gene>
<evidence type="ECO:0000256" key="8">
    <source>
        <dbReference type="ARBA" id="ARBA00022989"/>
    </source>
</evidence>
<dbReference type="SMART" id="SM01323">
    <property type="entry name" value="YajC"/>
    <property type="match status" value="1"/>
</dbReference>
<evidence type="ECO:0000256" key="5">
    <source>
        <dbReference type="ARBA" id="ARBA00022475"/>
    </source>
</evidence>
<evidence type="ECO:0000313" key="12">
    <source>
        <dbReference type="EMBL" id="CAG2159205.1"/>
    </source>
</evidence>
<evidence type="ECO:0000256" key="3">
    <source>
        <dbReference type="ARBA" id="ARBA00014962"/>
    </source>
</evidence>
<proteinExistence type="inferred from homology"/>